<dbReference type="Gene3D" id="3.30.70.100">
    <property type="match status" value="1"/>
</dbReference>
<dbReference type="AlphaFoldDB" id="A0A8J7KGZ0"/>
<dbReference type="InterPro" id="IPR007138">
    <property type="entry name" value="ABM_dom"/>
</dbReference>
<dbReference type="NCBIfam" id="NF009839">
    <property type="entry name" value="PRK13314.1"/>
    <property type="match status" value="1"/>
</dbReference>
<protein>
    <submittedName>
        <fullName evidence="2">Heme oxygenase</fullName>
    </submittedName>
</protein>
<keyword evidence="3" id="KW-1185">Reference proteome</keyword>
<dbReference type="SUPFAM" id="SSF54909">
    <property type="entry name" value="Dimeric alpha+beta barrel"/>
    <property type="match status" value="1"/>
</dbReference>
<comment type="caution">
    <text evidence="2">The sequence shown here is derived from an EMBL/GenBank/DDBJ whole genome shotgun (WGS) entry which is preliminary data.</text>
</comment>
<dbReference type="InterPro" id="IPR011008">
    <property type="entry name" value="Dimeric_a/b-barrel"/>
</dbReference>
<dbReference type="RefSeq" id="WP_194561824.1">
    <property type="nucleotide sequence ID" value="NZ_JADKPV010000001.1"/>
</dbReference>
<evidence type="ECO:0000313" key="3">
    <source>
        <dbReference type="Proteomes" id="UP000622653"/>
    </source>
</evidence>
<dbReference type="EMBL" id="JADKPV010000001">
    <property type="protein sequence ID" value="MBF4500383.1"/>
    <property type="molecule type" value="Genomic_DNA"/>
</dbReference>
<organism evidence="2 3">
    <name type="scientific">Savagea serpentis</name>
    <dbReference type="NCBI Taxonomy" id="2785297"/>
    <lineage>
        <taxon>Bacteria</taxon>
        <taxon>Bacillati</taxon>
        <taxon>Bacillota</taxon>
        <taxon>Bacilli</taxon>
        <taxon>Bacillales</taxon>
        <taxon>Caryophanaceae</taxon>
        <taxon>Savagea</taxon>
    </lineage>
</organism>
<name>A0A8J7KGZ0_9BACL</name>
<feature type="domain" description="ABM" evidence="1">
    <location>
        <begin position="2"/>
        <end position="95"/>
    </location>
</feature>
<accession>A0A8J7KGZ0</accession>
<evidence type="ECO:0000259" key="1">
    <source>
        <dbReference type="PROSITE" id="PS51725"/>
    </source>
</evidence>
<dbReference type="InterPro" id="IPR050404">
    <property type="entry name" value="Heme-degrading_MO"/>
</dbReference>
<dbReference type="Proteomes" id="UP000622653">
    <property type="component" value="Unassembled WGS sequence"/>
</dbReference>
<sequence>MYIVTNKTFIQKGEAHKLIERFNKVGKIEQMEGFLGLEVLETQKVKEHDEVCIVTRWTDEAAFKAWMKSDAFKQAHSKDGEGQRPAFIIGNEIIFQEVKVVRHPMTTAAM</sequence>
<dbReference type="PROSITE" id="PS51725">
    <property type="entry name" value="ABM"/>
    <property type="match status" value="1"/>
</dbReference>
<dbReference type="PANTHER" id="PTHR34474">
    <property type="entry name" value="SIGNAL TRANSDUCTION PROTEIN TRAP"/>
    <property type="match status" value="1"/>
</dbReference>
<gene>
    <name evidence="2" type="ORF">IRY55_03315</name>
</gene>
<proteinExistence type="predicted"/>
<evidence type="ECO:0000313" key="2">
    <source>
        <dbReference type="EMBL" id="MBF4500383.1"/>
    </source>
</evidence>
<reference evidence="2" key="1">
    <citation type="submission" date="2020-11" db="EMBL/GenBank/DDBJ databases">
        <title>Multidrug resistant novel bacterium Savagea serpentis sp. nov., isolated from the scats of a vine snake (Ahaetulla nasuta).</title>
        <authorList>
            <person name="Venkata Ramana V."/>
            <person name="Vikas Patil S."/>
            <person name="Yogita Lugani V."/>
        </authorList>
    </citation>
    <scope>NUCLEOTIDE SEQUENCE</scope>
    <source>
        <strain evidence="2">SN6</strain>
    </source>
</reference>
<dbReference type="PANTHER" id="PTHR34474:SF4">
    <property type="entry name" value="HEME OXYGENASE (STAPHYLOBILIN-PRODUCING) 1"/>
    <property type="match status" value="1"/>
</dbReference>
<dbReference type="Pfam" id="PF03992">
    <property type="entry name" value="ABM"/>
    <property type="match status" value="1"/>
</dbReference>